<keyword evidence="2" id="KW-0472">Membrane</keyword>
<feature type="region of interest" description="Disordered" evidence="1">
    <location>
        <begin position="17"/>
        <end position="41"/>
    </location>
</feature>
<name>A0AAN7H6X8_9PEZI</name>
<evidence type="ECO:0000256" key="2">
    <source>
        <dbReference type="SAM" id="Phobius"/>
    </source>
</evidence>
<evidence type="ECO:0000256" key="1">
    <source>
        <dbReference type="SAM" id="MobiDB-lite"/>
    </source>
</evidence>
<feature type="compositionally biased region" description="Polar residues" evidence="1">
    <location>
        <begin position="19"/>
        <end position="29"/>
    </location>
</feature>
<dbReference type="Proteomes" id="UP001301958">
    <property type="component" value="Unassembled WGS sequence"/>
</dbReference>
<evidence type="ECO:0000313" key="3">
    <source>
        <dbReference type="EMBL" id="KAK4230389.1"/>
    </source>
</evidence>
<organism evidence="3 4">
    <name type="scientific">Podospora fimiseda</name>
    <dbReference type="NCBI Taxonomy" id="252190"/>
    <lineage>
        <taxon>Eukaryota</taxon>
        <taxon>Fungi</taxon>
        <taxon>Dikarya</taxon>
        <taxon>Ascomycota</taxon>
        <taxon>Pezizomycotina</taxon>
        <taxon>Sordariomycetes</taxon>
        <taxon>Sordariomycetidae</taxon>
        <taxon>Sordariales</taxon>
        <taxon>Podosporaceae</taxon>
        <taxon>Podospora</taxon>
    </lineage>
</organism>
<dbReference type="AlphaFoldDB" id="A0AAN7H6X8"/>
<keyword evidence="4" id="KW-1185">Reference proteome</keyword>
<accession>A0AAN7H6X8</accession>
<evidence type="ECO:0000313" key="4">
    <source>
        <dbReference type="Proteomes" id="UP001301958"/>
    </source>
</evidence>
<reference evidence="3" key="1">
    <citation type="journal article" date="2023" name="Mol. Phylogenet. Evol.">
        <title>Genome-scale phylogeny and comparative genomics of the fungal order Sordariales.</title>
        <authorList>
            <person name="Hensen N."/>
            <person name="Bonometti L."/>
            <person name="Westerberg I."/>
            <person name="Brannstrom I.O."/>
            <person name="Guillou S."/>
            <person name="Cros-Aarteil S."/>
            <person name="Calhoun S."/>
            <person name="Haridas S."/>
            <person name="Kuo A."/>
            <person name="Mondo S."/>
            <person name="Pangilinan J."/>
            <person name="Riley R."/>
            <person name="LaButti K."/>
            <person name="Andreopoulos B."/>
            <person name="Lipzen A."/>
            <person name="Chen C."/>
            <person name="Yan M."/>
            <person name="Daum C."/>
            <person name="Ng V."/>
            <person name="Clum A."/>
            <person name="Steindorff A."/>
            <person name="Ohm R.A."/>
            <person name="Martin F."/>
            <person name="Silar P."/>
            <person name="Natvig D.O."/>
            <person name="Lalanne C."/>
            <person name="Gautier V."/>
            <person name="Ament-Velasquez S.L."/>
            <person name="Kruys A."/>
            <person name="Hutchinson M.I."/>
            <person name="Powell A.J."/>
            <person name="Barry K."/>
            <person name="Miller A.N."/>
            <person name="Grigoriev I.V."/>
            <person name="Debuchy R."/>
            <person name="Gladieux P."/>
            <person name="Hiltunen Thoren M."/>
            <person name="Johannesson H."/>
        </authorList>
    </citation>
    <scope>NUCLEOTIDE SEQUENCE</scope>
    <source>
        <strain evidence="3">CBS 990.96</strain>
    </source>
</reference>
<feature type="transmembrane region" description="Helical" evidence="2">
    <location>
        <begin position="126"/>
        <end position="147"/>
    </location>
</feature>
<proteinExistence type="predicted"/>
<dbReference type="EMBL" id="MU865299">
    <property type="protein sequence ID" value="KAK4230389.1"/>
    <property type="molecule type" value="Genomic_DNA"/>
</dbReference>
<protein>
    <submittedName>
        <fullName evidence="3">Uncharacterized protein</fullName>
    </submittedName>
</protein>
<reference evidence="3" key="2">
    <citation type="submission" date="2023-05" db="EMBL/GenBank/DDBJ databases">
        <authorList>
            <consortium name="Lawrence Berkeley National Laboratory"/>
            <person name="Steindorff A."/>
            <person name="Hensen N."/>
            <person name="Bonometti L."/>
            <person name="Westerberg I."/>
            <person name="Brannstrom I.O."/>
            <person name="Guillou S."/>
            <person name="Cros-Aarteil S."/>
            <person name="Calhoun S."/>
            <person name="Haridas S."/>
            <person name="Kuo A."/>
            <person name="Mondo S."/>
            <person name="Pangilinan J."/>
            <person name="Riley R."/>
            <person name="Labutti K."/>
            <person name="Andreopoulos B."/>
            <person name="Lipzen A."/>
            <person name="Chen C."/>
            <person name="Yanf M."/>
            <person name="Daum C."/>
            <person name="Ng V."/>
            <person name="Clum A."/>
            <person name="Ohm R."/>
            <person name="Martin F."/>
            <person name="Silar P."/>
            <person name="Natvig D."/>
            <person name="Lalanne C."/>
            <person name="Gautier V."/>
            <person name="Ament-Velasquez S.L."/>
            <person name="Kruys A."/>
            <person name="Hutchinson M.I."/>
            <person name="Powell A.J."/>
            <person name="Barry K."/>
            <person name="Miller A.N."/>
            <person name="Grigoriev I.V."/>
            <person name="Debuchy R."/>
            <person name="Gladieux P."/>
            <person name="Thoren M.H."/>
            <person name="Johannesson H."/>
        </authorList>
    </citation>
    <scope>NUCLEOTIDE SEQUENCE</scope>
    <source>
        <strain evidence="3">CBS 990.96</strain>
    </source>
</reference>
<gene>
    <name evidence="3" type="ORF">QBC38DRAFT_41134</name>
</gene>
<keyword evidence="2" id="KW-0812">Transmembrane</keyword>
<comment type="caution">
    <text evidence="3">The sequence shown here is derived from an EMBL/GenBank/DDBJ whole genome shotgun (WGS) entry which is preliminary data.</text>
</comment>
<sequence length="163" mass="17581">MASTANKNGLTVETAAANRLTTKASQDTLTPEPFPTLDEKDTNLSRISNLSTPATAHRANPFDTDIEAMITNEANHKRSGSAECTRGGTDCQVWPGKEHWKRKAKAAKKNKHSCTCLAGMSKRNRIIIRILIIILVVGIAVAVGFGVSKPLGAGIWKSENQNN</sequence>
<keyword evidence="2" id="KW-1133">Transmembrane helix</keyword>